<gene>
    <name evidence="1" type="ORF">LEP1GSC035_2054</name>
</gene>
<dbReference type="Proteomes" id="UP000012099">
    <property type="component" value="Unassembled WGS sequence"/>
</dbReference>
<sequence length="47" mass="5696">MWFSMKQDPELIATDWENNLKISENVFMILSQFNLDLTENRIIYKQS</sequence>
<name>A0ABN0J326_9LEPT</name>
<protein>
    <submittedName>
        <fullName evidence="1">Uncharacterized protein</fullName>
    </submittedName>
</protein>
<reference evidence="1 2" key="1">
    <citation type="submission" date="2013-01" db="EMBL/GenBank/DDBJ databases">
        <authorList>
            <person name="Harkins D.M."/>
            <person name="Durkin A.S."/>
            <person name="Brinkac L.M."/>
            <person name="Haft D.H."/>
            <person name="Selengut J.D."/>
            <person name="Sanka R."/>
            <person name="DePew J."/>
            <person name="Purushe J."/>
            <person name="Whelen A.C."/>
            <person name="Vinetz J.M."/>
            <person name="Sutton G.G."/>
            <person name="Nierman W.C."/>
            <person name="Fouts D.E."/>
        </authorList>
    </citation>
    <scope>NUCLEOTIDE SEQUENCE [LARGE SCALE GENOMIC DNA]</scope>
    <source>
        <strain evidence="1 2">2007001578</strain>
    </source>
</reference>
<accession>A0ABN0J326</accession>
<evidence type="ECO:0000313" key="1">
    <source>
        <dbReference type="EMBL" id="EMN01325.1"/>
    </source>
</evidence>
<proteinExistence type="predicted"/>
<comment type="caution">
    <text evidence="1">The sequence shown here is derived from an EMBL/GenBank/DDBJ whole genome shotgun (WGS) entry which is preliminary data.</text>
</comment>
<evidence type="ECO:0000313" key="2">
    <source>
        <dbReference type="Proteomes" id="UP000012099"/>
    </source>
</evidence>
<dbReference type="EMBL" id="AHMH02000055">
    <property type="protein sequence ID" value="EMN01325.1"/>
    <property type="molecule type" value="Genomic_DNA"/>
</dbReference>
<organism evidence="1 2">
    <name type="scientific">Leptospira noguchii str. 2007001578</name>
    <dbReference type="NCBI Taxonomy" id="1049974"/>
    <lineage>
        <taxon>Bacteria</taxon>
        <taxon>Pseudomonadati</taxon>
        <taxon>Spirochaetota</taxon>
        <taxon>Spirochaetia</taxon>
        <taxon>Leptospirales</taxon>
        <taxon>Leptospiraceae</taxon>
        <taxon>Leptospira</taxon>
    </lineage>
</organism>
<keyword evidence="2" id="KW-1185">Reference proteome</keyword>